<evidence type="ECO:0000256" key="1">
    <source>
        <dbReference type="SAM" id="MobiDB-lite"/>
    </source>
</evidence>
<sequence>MPIHSYTVKSSHSQLPSTTPINPATPSCPRPSSPAIDHPRTQLGESSNRVHLLSIANNTLASSSAASLVSEESTKHFDTQDSAVALTSSLSSQPLR</sequence>
<feature type="region of interest" description="Disordered" evidence="1">
    <location>
        <begin position="1"/>
        <end position="44"/>
    </location>
</feature>
<evidence type="ECO:0000313" key="3">
    <source>
        <dbReference type="Proteomes" id="UP000325313"/>
    </source>
</evidence>
<dbReference type="EMBL" id="VDEP01000304">
    <property type="protein sequence ID" value="KAA1109844.1"/>
    <property type="molecule type" value="Genomic_DNA"/>
</dbReference>
<reference evidence="2 3" key="1">
    <citation type="submission" date="2019-05" db="EMBL/GenBank/DDBJ databases">
        <title>Emergence of the Ug99 lineage of the wheat stem rust pathogen through somatic hybridization.</title>
        <authorList>
            <person name="Li F."/>
            <person name="Upadhyaya N.M."/>
            <person name="Sperschneider J."/>
            <person name="Matny O."/>
            <person name="Nguyen-Phuc H."/>
            <person name="Mago R."/>
            <person name="Raley C."/>
            <person name="Miller M.E."/>
            <person name="Silverstein K.A.T."/>
            <person name="Henningsen E."/>
            <person name="Hirsch C.D."/>
            <person name="Visser B."/>
            <person name="Pretorius Z.A."/>
            <person name="Steffenson B.J."/>
            <person name="Schwessinger B."/>
            <person name="Dodds P.N."/>
            <person name="Figueroa M."/>
        </authorList>
    </citation>
    <scope>NUCLEOTIDE SEQUENCE [LARGE SCALE GENOMIC DNA]</scope>
    <source>
        <strain evidence="2 3">Ug99</strain>
    </source>
</reference>
<evidence type="ECO:0000313" key="2">
    <source>
        <dbReference type="EMBL" id="KAA1109844.1"/>
    </source>
</evidence>
<organism evidence="2 3">
    <name type="scientific">Puccinia graminis f. sp. tritici</name>
    <dbReference type="NCBI Taxonomy" id="56615"/>
    <lineage>
        <taxon>Eukaryota</taxon>
        <taxon>Fungi</taxon>
        <taxon>Dikarya</taxon>
        <taxon>Basidiomycota</taxon>
        <taxon>Pucciniomycotina</taxon>
        <taxon>Pucciniomycetes</taxon>
        <taxon>Pucciniales</taxon>
        <taxon>Pucciniaceae</taxon>
        <taxon>Puccinia</taxon>
    </lineage>
</organism>
<dbReference type="AlphaFoldDB" id="A0A5B0QA44"/>
<gene>
    <name evidence="2" type="ORF">PGTUg99_035720</name>
</gene>
<comment type="caution">
    <text evidence="2">The sequence shown here is derived from an EMBL/GenBank/DDBJ whole genome shotgun (WGS) entry which is preliminary data.</text>
</comment>
<name>A0A5B0QA44_PUCGR</name>
<feature type="compositionally biased region" description="Polar residues" evidence="1">
    <location>
        <begin position="7"/>
        <end position="25"/>
    </location>
</feature>
<accession>A0A5B0QA44</accession>
<proteinExistence type="predicted"/>
<protein>
    <submittedName>
        <fullName evidence="2">Uncharacterized protein</fullName>
    </submittedName>
</protein>
<dbReference type="Proteomes" id="UP000325313">
    <property type="component" value="Unassembled WGS sequence"/>
</dbReference>